<organism evidence="12 13">
    <name type="scientific">Bradyrhizobium jicamae</name>
    <dbReference type="NCBI Taxonomy" id="280332"/>
    <lineage>
        <taxon>Bacteria</taxon>
        <taxon>Pseudomonadati</taxon>
        <taxon>Pseudomonadota</taxon>
        <taxon>Alphaproteobacteria</taxon>
        <taxon>Hyphomicrobiales</taxon>
        <taxon>Nitrobacteraceae</taxon>
        <taxon>Bradyrhizobium</taxon>
    </lineage>
</organism>
<evidence type="ECO:0000256" key="3">
    <source>
        <dbReference type="ARBA" id="ARBA00008900"/>
    </source>
</evidence>
<evidence type="ECO:0000256" key="7">
    <source>
        <dbReference type="ARBA" id="ARBA00023239"/>
    </source>
</evidence>
<comment type="pathway">
    <text evidence="2 9">Purine metabolism; 7-cyano-7-deazaguanine biosynthesis.</text>
</comment>
<keyword evidence="6 9" id="KW-0862">Zinc</keyword>
<dbReference type="STRING" id="280332.CQ12_16670"/>
<dbReference type="NCBIfam" id="TIGR03367">
    <property type="entry name" value="queuosine_QueD"/>
    <property type="match status" value="1"/>
</dbReference>
<comment type="similarity">
    <text evidence="3 9">Belongs to the PTPS family. QueD subfamily.</text>
</comment>
<evidence type="ECO:0000256" key="1">
    <source>
        <dbReference type="ARBA" id="ARBA00002285"/>
    </source>
</evidence>
<dbReference type="InterPro" id="IPR038418">
    <property type="entry name" value="6-PTP_synth/QueD_sf"/>
</dbReference>
<evidence type="ECO:0000313" key="13">
    <source>
        <dbReference type="Proteomes" id="UP000050863"/>
    </source>
</evidence>
<dbReference type="GO" id="GO:0046872">
    <property type="term" value="F:metal ion binding"/>
    <property type="evidence" value="ECO:0007669"/>
    <property type="project" value="UniProtKB-KW"/>
</dbReference>
<keyword evidence="7 9" id="KW-0456">Lyase</keyword>
<dbReference type="Pfam" id="PF01242">
    <property type="entry name" value="PTPS"/>
    <property type="match status" value="1"/>
</dbReference>
<dbReference type="AlphaFoldDB" id="A0A0R3LKW6"/>
<protein>
    <recommendedName>
        <fullName evidence="4 9">6-carboxy-5,6,7,8-tetrahydropterin synthase</fullName>
        <ecNumber evidence="9">4.-.-.-</ecNumber>
    </recommendedName>
</protein>
<evidence type="ECO:0000256" key="6">
    <source>
        <dbReference type="ARBA" id="ARBA00022833"/>
    </source>
</evidence>
<sequence>MKISQAFKFEAAHRLPNLPPTHKCSRVHGHSYRVEVQLDGRLDPVTGFVVDFSDLEEAFLGIIKALDHRCLNEVEGLENPTAENIVVWIWERLKRKLHQMSSVRVYETSDCWAEYDGR</sequence>
<dbReference type="EMBL" id="LLXZ01000113">
    <property type="protein sequence ID" value="KRR06461.1"/>
    <property type="molecule type" value="Genomic_DNA"/>
</dbReference>
<feature type="binding site" evidence="11">
    <location>
        <position position="30"/>
    </location>
    <ligand>
        <name>Zn(2+)</name>
        <dbReference type="ChEBI" id="CHEBI:29105"/>
    </ligand>
</feature>
<dbReference type="OrthoDB" id="9804698at2"/>
<comment type="cofactor">
    <cofactor evidence="9 11">
        <name>Zn(2+)</name>
        <dbReference type="ChEBI" id="CHEBI:29105"/>
    </cofactor>
    <text evidence="9 11">Binds 1 zinc ion per subunit.</text>
</comment>
<feature type="active site" description="Proton acceptor" evidence="10">
    <location>
        <position position="24"/>
    </location>
</feature>
<accession>A0A0R3LKW6</accession>
<evidence type="ECO:0000256" key="10">
    <source>
        <dbReference type="PIRSR" id="PIRSR006113-1"/>
    </source>
</evidence>
<feature type="binding site" evidence="11">
    <location>
        <position position="13"/>
    </location>
    <ligand>
        <name>Zn(2+)</name>
        <dbReference type="ChEBI" id="CHEBI:29105"/>
    </ligand>
</feature>
<gene>
    <name evidence="12" type="ORF">CQ12_16670</name>
</gene>
<dbReference type="RefSeq" id="WP_057836705.1">
    <property type="nucleotide sequence ID" value="NZ_LLXZ01000113.1"/>
</dbReference>
<comment type="catalytic activity">
    <reaction evidence="8 9">
        <text>7,8-dihydroneopterin 3'-triphosphate + H2O = 6-carboxy-5,6,7,8-tetrahydropterin + triphosphate + acetaldehyde + 2 H(+)</text>
        <dbReference type="Rhea" id="RHEA:27966"/>
        <dbReference type="ChEBI" id="CHEBI:15343"/>
        <dbReference type="ChEBI" id="CHEBI:15377"/>
        <dbReference type="ChEBI" id="CHEBI:15378"/>
        <dbReference type="ChEBI" id="CHEBI:18036"/>
        <dbReference type="ChEBI" id="CHEBI:58462"/>
        <dbReference type="ChEBI" id="CHEBI:61032"/>
        <dbReference type="EC" id="4.1.2.50"/>
    </reaction>
</comment>
<feature type="active site" description="Charge relay system" evidence="10">
    <location>
        <position position="68"/>
    </location>
</feature>
<comment type="caution">
    <text evidence="12">The sequence shown here is derived from an EMBL/GenBank/DDBJ whole genome shotgun (WGS) entry which is preliminary data.</text>
</comment>
<name>A0A0R3LKW6_9BRAD</name>
<evidence type="ECO:0000256" key="11">
    <source>
        <dbReference type="PIRSR" id="PIRSR006113-2"/>
    </source>
</evidence>
<dbReference type="UniPathway" id="UPA00391"/>
<dbReference type="Proteomes" id="UP000050863">
    <property type="component" value="Unassembled WGS sequence"/>
</dbReference>
<dbReference type="PANTHER" id="PTHR12589">
    <property type="entry name" value="PYRUVOYL TETRAHYDROBIOPTERIN SYNTHASE"/>
    <property type="match status" value="1"/>
</dbReference>
<keyword evidence="5 9" id="KW-0479">Metal-binding</keyword>
<dbReference type="EC" id="4.-.-.-" evidence="9"/>
<keyword evidence="13" id="KW-1185">Reference proteome</keyword>
<feature type="binding site" evidence="11">
    <location>
        <position position="28"/>
    </location>
    <ligand>
        <name>Zn(2+)</name>
        <dbReference type="ChEBI" id="CHEBI:29105"/>
    </ligand>
</feature>
<feature type="active site" description="Charge relay system" evidence="10">
    <location>
        <position position="107"/>
    </location>
</feature>
<dbReference type="PANTHER" id="PTHR12589:SF7">
    <property type="entry name" value="6-PYRUVOYL TETRAHYDROBIOPTERIN SYNTHASE"/>
    <property type="match status" value="1"/>
</dbReference>
<dbReference type="InterPro" id="IPR007115">
    <property type="entry name" value="6-PTP_synth/QueD"/>
</dbReference>
<evidence type="ECO:0000256" key="4">
    <source>
        <dbReference type="ARBA" id="ARBA00018141"/>
    </source>
</evidence>
<dbReference type="GO" id="GO:0008616">
    <property type="term" value="P:tRNA queuosine(34) biosynthetic process"/>
    <property type="evidence" value="ECO:0007669"/>
    <property type="project" value="UniProtKB-KW"/>
</dbReference>
<evidence type="ECO:0000256" key="5">
    <source>
        <dbReference type="ARBA" id="ARBA00022723"/>
    </source>
</evidence>
<evidence type="ECO:0000256" key="9">
    <source>
        <dbReference type="PIRNR" id="PIRNR006113"/>
    </source>
</evidence>
<evidence type="ECO:0000256" key="2">
    <source>
        <dbReference type="ARBA" id="ARBA00005061"/>
    </source>
</evidence>
<reference evidence="12 13" key="1">
    <citation type="submission" date="2014-03" db="EMBL/GenBank/DDBJ databases">
        <title>Bradyrhizobium valentinum sp. nov., isolated from effective nodules of Lupinus mariae-josephae, a lupine endemic of basic-lime soils in Eastern Spain.</title>
        <authorList>
            <person name="Duran D."/>
            <person name="Rey L."/>
            <person name="Navarro A."/>
            <person name="Busquets A."/>
            <person name="Imperial J."/>
            <person name="Ruiz-Argueso T."/>
        </authorList>
    </citation>
    <scope>NUCLEOTIDE SEQUENCE [LARGE SCALE GENOMIC DNA]</scope>
    <source>
        <strain evidence="12 13">PAC68</strain>
    </source>
</reference>
<comment type="function">
    <text evidence="1">Catalyzes the conversion of 7,8-dihydroneopterin triphosphate (H2NTP) to 6-carboxy-5,6,7,8-tetrahydropterin (CPH4) and acetaldehyde.</text>
</comment>
<dbReference type="Gene3D" id="3.30.479.10">
    <property type="entry name" value="6-pyruvoyl tetrahydropterin synthase/QueD"/>
    <property type="match status" value="1"/>
</dbReference>
<proteinExistence type="inferred from homology"/>
<keyword evidence="9" id="KW-0671">Queuosine biosynthesis</keyword>
<evidence type="ECO:0000313" key="12">
    <source>
        <dbReference type="EMBL" id="KRR06461.1"/>
    </source>
</evidence>
<dbReference type="SUPFAM" id="SSF55620">
    <property type="entry name" value="Tetrahydrobiopterin biosynthesis enzymes-like"/>
    <property type="match status" value="1"/>
</dbReference>
<evidence type="ECO:0000256" key="8">
    <source>
        <dbReference type="ARBA" id="ARBA00048807"/>
    </source>
</evidence>
<dbReference type="PIRSF" id="PIRSF006113">
    <property type="entry name" value="PTP_synth"/>
    <property type="match status" value="1"/>
</dbReference>
<dbReference type="GO" id="GO:0070497">
    <property type="term" value="F:6-carboxytetrahydropterin synthase activity"/>
    <property type="evidence" value="ECO:0007669"/>
    <property type="project" value="UniProtKB-EC"/>
</dbReference>